<reference evidence="1 2" key="1">
    <citation type="submission" date="2019-05" db="EMBL/GenBank/DDBJ databases">
        <title>Another draft genome of Portunus trituberculatus and its Hox gene families provides insights of decapod evolution.</title>
        <authorList>
            <person name="Jeong J.-H."/>
            <person name="Song I."/>
            <person name="Kim S."/>
            <person name="Choi T."/>
            <person name="Kim D."/>
            <person name="Ryu S."/>
            <person name="Kim W."/>
        </authorList>
    </citation>
    <scope>NUCLEOTIDE SEQUENCE [LARGE SCALE GENOMIC DNA]</scope>
    <source>
        <tissue evidence="1">Muscle</tissue>
    </source>
</reference>
<proteinExistence type="predicted"/>
<protein>
    <submittedName>
        <fullName evidence="1">Uncharacterized protein</fullName>
    </submittedName>
</protein>
<evidence type="ECO:0000313" key="1">
    <source>
        <dbReference type="EMBL" id="MPC64399.1"/>
    </source>
</evidence>
<accession>A0A5B7H369</accession>
<comment type="caution">
    <text evidence="1">The sequence shown here is derived from an EMBL/GenBank/DDBJ whole genome shotgun (WGS) entry which is preliminary data.</text>
</comment>
<gene>
    <name evidence="1" type="ORF">E2C01_058514</name>
</gene>
<dbReference type="EMBL" id="VSRR010022030">
    <property type="protein sequence ID" value="MPC64399.1"/>
    <property type="molecule type" value="Genomic_DNA"/>
</dbReference>
<organism evidence="1 2">
    <name type="scientific">Portunus trituberculatus</name>
    <name type="common">Swimming crab</name>
    <name type="synonym">Neptunus trituberculatus</name>
    <dbReference type="NCBI Taxonomy" id="210409"/>
    <lineage>
        <taxon>Eukaryota</taxon>
        <taxon>Metazoa</taxon>
        <taxon>Ecdysozoa</taxon>
        <taxon>Arthropoda</taxon>
        <taxon>Crustacea</taxon>
        <taxon>Multicrustacea</taxon>
        <taxon>Malacostraca</taxon>
        <taxon>Eumalacostraca</taxon>
        <taxon>Eucarida</taxon>
        <taxon>Decapoda</taxon>
        <taxon>Pleocyemata</taxon>
        <taxon>Brachyura</taxon>
        <taxon>Eubrachyura</taxon>
        <taxon>Portunoidea</taxon>
        <taxon>Portunidae</taxon>
        <taxon>Portuninae</taxon>
        <taxon>Portunus</taxon>
    </lineage>
</organism>
<dbReference type="Proteomes" id="UP000324222">
    <property type="component" value="Unassembled WGS sequence"/>
</dbReference>
<evidence type="ECO:0000313" key="2">
    <source>
        <dbReference type="Proteomes" id="UP000324222"/>
    </source>
</evidence>
<name>A0A5B7H369_PORTR</name>
<keyword evidence="2" id="KW-1185">Reference proteome</keyword>
<sequence length="74" mass="8254">MQENVILITAVGQVAEGWRERTGAFVYNSVCRHLTTRSTAFIHSSQPVGKTEQNKEVTCLLTSNFSDVFPRPAQ</sequence>
<dbReference type="AlphaFoldDB" id="A0A5B7H369"/>